<feature type="transmembrane region" description="Helical" evidence="6">
    <location>
        <begin position="301"/>
        <end position="322"/>
    </location>
</feature>
<keyword evidence="3 6" id="KW-1133">Transmembrane helix</keyword>
<reference evidence="9" key="2">
    <citation type="submission" date="2020-01" db="EMBL/GenBank/DDBJ databases">
        <authorList>
            <person name="Korhonen P.K.K."/>
            <person name="Guangxu M.G."/>
            <person name="Wang T.W."/>
            <person name="Stroehlein A.J.S."/>
            <person name="Young N.D."/>
            <person name="Ang C.-S.A."/>
            <person name="Fernando D.W.F."/>
            <person name="Lu H.L."/>
            <person name="Taylor S.T."/>
            <person name="Ehtesham M.E.M."/>
            <person name="Najaraj S.H.N."/>
            <person name="Harsha G.H.G."/>
            <person name="Madugundu A.M."/>
            <person name="Renuse S.R."/>
            <person name="Holt D.H."/>
            <person name="Pandey A.P."/>
            <person name="Papenfuss A.P."/>
            <person name="Gasser R.B.G."/>
            <person name="Fischer K.F."/>
        </authorList>
    </citation>
    <scope>NUCLEOTIDE SEQUENCE</scope>
    <source>
        <strain evidence="9">SSS_KF_BRIS2020</strain>
    </source>
</reference>
<evidence type="ECO:0000256" key="3">
    <source>
        <dbReference type="ARBA" id="ARBA00022989"/>
    </source>
</evidence>
<feature type="transmembrane region" description="Helical" evidence="6">
    <location>
        <begin position="263"/>
        <end position="289"/>
    </location>
</feature>
<feature type="transmembrane region" description="Helical" evidence="6">
    <location>
        <begin position="411"/>
        <end position="433"/>
    </location>
</feature>
<dbReference type="Pfam" id="PF21892">
    <property type="entry name" value="TMEM145_N"/>
    <property type="match status" value="1"/>
</dbReference>
<evidence type="ECO:0000256" key="4">
    <source>
        <dbReference type="ARBA" id="ARBA00023136"/>
    </source>
</evidence>
<dbReference type="EMBL" id="WVUK01000062">
    <property type="protein sequence ID" value="KAF7490505.1"/>
    <property type="molecule type" value="Genomic_DNA"/>
</dbReference>
<comment type="subcellular location">
    <subcellularLocation>
        <location evidence="1">Membrane</location>
        <topology evidence="1">Multi-pass membrane protein</topology>
    </subcellularLocation>
</comment>
<keyword evidence="5" id="KW-0325">Glycoprotein</keyword>
<keyword evidence="4 6" id="KW-0472">Membrane</keyword>
<feature type="transmembrane region" description="Helical" evidence="6">
    <location>
        <begin position="445"/>
        <end position="468"/>
    </location>
</feature>
<evidence type="ECO:0000313" key="11">
    <source>
        <dbReference type="Proteomes" id="UP000070412"/>
    </source>
</evidence>
<feature type="domain" description="GPR180/TMEM145 transmembrane" evidence="7">
    <location>
        <begin position="281"/>
        <end position="491"/>
    </location>
</feature>
<evidence type="ECO:0000313" key="9">
    <source>
        <dbReference type="EMBL" id="KAF7490505.1"/>
    </source>
</evidence>
<gene>
    <name evidence="9" type="ORF">SSS_5100</name>
</gene>
<feature type="transmembrane region" description="Helical" evidence="6">
    <location>
        <begin position="342"/>
        <end position="362"/>
    </location>
</feature>
<reference evidence="10" key="3">
    <citation type="submission" date="2022-06" db="UniProtKB">
        <authorList>
            <consortium name="EnsemblMetazoa"/>
        </authorList>
    </citation>
    <scope>IDENTIFICATION</scope>
</reference>
<keyword evidence="2 6" id="KW-0812">Transmembrane</keyword>
<dbReference type="PANTHER" id="PTHR23252">
    <property type="entry name" value="INTIMAL THICKNESS RECEPTOR-RELATED"/>
    <property type="match status" value="1"/>
</dbReference>
<accession>A0A834R6E4</accession>
<dbReference type="PANTHER" id="PTHR23252:SF24">
    <property type="entry name" value="TRANSMEMBRANE PROTEIN 145"/>
    <property type="match status" value="1"/>
</dbReference>
<dbReference type="GO" id="GO:0016020">
    <property type="term" value="C:membrane"/>
    <property type="evidence" value="ECO:0007669"/>
    <property type="project" value="UniProtKB-SubCell"/>
</dbReference>
<dbReference type="InterPro" id="IPR047831">
    <property type="entry name" value="GPR180/TMEM145"/>
</dbReference>
<sequence>MQSFTSDMLQSKKYFISGNSKSFNLLDRFDVGSEDNNEATRLDDCAENCTGVHYSTIVPSMQKQNTNHRHTPSISSWSILLLFSIPLFTINICLNRIDAKVIEGVISTDKDWIFLTRFCFLSKEGIFEYNVSYPKSFAPQNLLLYFDAKSQWPAVYKQNKTCEQKESVLIDDFNQIINLTEFQRDYKATTASGCKLIPNIGTNNESWYRCIHHRTFQSHRERWWFIAIDNCGTSKGLYMKYRITMTNSQTNAWLKHFSADEFYILHTDLIMCILFWSLLGATCFEAYALYTRHLFHKTYKFYMASLMTECIGLFFQSIYYGIYAQKGYANILYKLIGKAFESSSTLIFILLLLLISKGYTITRARLKPKTVTKFTMFMVMSVIGYMIIFYHEQYLFDPGEVLYMYESHFGYLLISLRLLAWSWFSYAIVFTLIHYPQKSSFFAKLFLIYSVWFISAPILIFVATFVIPKWMREKIINAVETIIAFLAHLVFFVRTTQISIMEKSGTIESGTLEHFNNYKYAPSRPTPMDMFSITSAALINLTNSNGSNLHRANNLMFISANSANSNNASSTTSSPFKIGKKKKNNAIIIDNNSMSNNNDNSNNNLSDSSSKIFRIQSKNFINNNEDESKNRSLIGLMKSSIHNQRNIDSADSKLTSVTSLSNQSIALRNRLDQNDFNQNGMFLPEAEAD</sequence>
<dbReference type="AlphaFoldDB" id="A0A834R6E4"/>
<proteinExistence type="predicted"/>
<evidence type="ECO:0000256" key="5">
    <source>
        <dbReference type="ARBA" id="ARBA00023180"/>
    </source>
</evidence>
<keyword evidence="11" id="KW-1185">Reference proteome</keyword>
<dbReference type="EnsemblMetazoa" id="SSS_5100s_mrna">
    <property type="protein sequence ID" value="KAF7490505.1"/>
    <property type="gene ID" value="SSS_5100"/>
</dbReference>
<organism evidence="9">
    <name type="scientific">Sarcoptes scabiei</name>
    <name type="common">Itch mite</name>
    <name type="synonym">Acarus scabiei</name>
    <dbReference type="NCBI Taxonomy" id="52283"/>
    <lineage>
        <taxon>Eukaryota</taxon>
        <taxon>Metazoa</taxon>
        <taxon>Ecdysozoa</taxon>
        <taxon>Arthropoda</taxon>
        <taxon>Chelicerata</taxon>
        <taxon>Arachnida</taxon>
        <taxon>Acari</taxon>
        <taxon>Acariformes</taxon>
        <taxon>Sarcoptiformes</taxon>
        <taxon>Astigmata</taxon>
        <taxon>Psoroptidia</taxon>
        <taxon>Sarcoptoidea</taxon>
        <taxon>Sarcoptidae</taxon>
        <taxon>Sarcoptinae</taxon>
        <taxon>Sarcoptes</taxon>
    </lineage>
</organism>
<evidence type="ECO:0000256" key="6">
    <source>
        <dbReference type="SAM" id="Phobius"/>
    </source>
</evidence>
<dbReference type="Proteomes" id="UP000070412">
    <property type="component" value="Unassembled WGS sequence"/>
</dbReference>
<dbReference type="InterPro" id="IPR053880">
    <property type="entry name" value="GPR180-like_N"/>
</dbReference>
<evidence type="ECO:0000256" key="1">
    <source>
        <dbReference type="ARBA" id="ARBA00004141"/>
    </source>
</evidence>
<protein>
    <submittedName>
        <fullName evidence="9">Transmembrane protein</fullName>
    </submittedName>
</protein>
<dbReference type="GO" id="GO:0019236">
    <property type="term" value="P:response to pheromone"/>
    <property type="evidence" value="ECO:0007669"/>
    <property type="project" value="InterPro"/>
</dbReference>
<evidence type="ECO:0000259" key="7">
    <source>
        <dbReference type="Pfam" id="PF10192"/>
    </source>
</evidence>
<reference evidence="11" key="1">
    <citation type="journal article" date="2020" name="PLoS Negl. Trop. Dis.">
        <title>High-quality nuclear genome for Sarcoptes scabiei-A critical resource for a neglected parasite.</title>
        <authorList>
            <person name="Korhonen P.K."/>
            <person name="Gasser R.B."/>
            <person name="Ma G."/>
            <person name="Wang T."/>
            <person name="Stroehlein A.J."/>
            <person name="Young N.D."/>
            <person name="Ang C.S."/>
            <person name="Fernando D.D."/>
            <person name="Lu H.C."/>
            <person name="Taylor S."/>
            <person name="Reynolds S.L."/>
            <person name="Mofiz E."/>
            <person name="Najaraj S.H."/>
            <person name="Gowda H."/>
            <person name="Madugundu A."/>
            <person name="Renuse S."/>
            <person name="Holt D."/>
            <person name="Pandey A."/>
            <person name="Papenfuss A.T."/>
            <person name="Fischer K."/>
        </authorList>
    </citation>
    <scope>NUCLEOTIDE SEQUENCE [LARGE SCALE GENOMIC DNA]</scope>
</reference>
<dbReference type="Pfam" id="PF10192">
    <property type="entry name" value="GPR180-TMEM145_TM"/>
    <property type="match status" value="1"/>
</dbReference>
<evidence type="ECO:0000256" key="2">
    <source>
        <dbReference type="ARBA" id="ARBA00022692"/>
    </source>
</evidence>
<evidence type="ECO:0000313" key="10">
    <source>
        <dbReference type="EnsemblMetazoa" id="KAF7490505.1"/>
    </source>
</evidence>
<name>A0A834R6E4_SARSC</name>
<feature type="domain" description="GPR180-like N-terminal" evidence="8">
    <location>
        <begin position="102"/>
        <end position="241"/>
    </location>
</feature>
<dbReference type="GO" id="GO:0007186">
    <property type="term" value="P:G protein-coupled receptor signaling pathway"/>
    <property type="evidence" value="ECO:0007669"/>
    <property type="project" value="InterPro"/>
</dbReference>
<evidence type="ECO:0000259" key="8">
    <source>
        <dbReference type="Pfam" id="PF21892"/>
    </source>
</evidence>
<dbReference type="InterPro" id="IPR019336">
    <property type="entry name" value="GPR180/TMEM145_TM"/>
</dbReference>
<dbReference type="OrthoDB" id="205745at2759"/>
<feature type="transmembrane region" description="Helical" evidence="6">
    <location>
        <begin position="374"/>
        <end position="391"/>
    </location>
</feature>